<dbReference type="GO" id="GO:0016036">
    <property type="term" value="P:cellular response to phosphate starvation"/>
    <property type="evidence" value="ECO:0007669"/>
    <property type="project" value="TreeGrafter"/>
</dbReference>
<keyword evidence="7" id="KW-0812">Transmembrane</keyword>
<dbReference type="InterPro" id="IPR004358">
    <property type="entry name" value="Sig_transdc_His_kin-like_C"/>
</dbReference>
<dbReference type="InterPro" id="IPR005467">
    <property type="entry name" value="His_kinase_dom"/>
</dbReference>
<name>A0A921E9V3_9BACT</name>
<dbReference type="CDD" id="cd00082">
    <property type="entry name" value="HisKA"/>
    <property type="match status" value="1"/>
</dbReference>
<dbReference type="PANTHER" id="PTHR45453">
    <property type="entry name" value="PHOSPHATE REGULON SENSOR PROTEIN PHOR"/>
    <property type="match status" value="1"/>
</dbReference>
<evidence type="ECO:0000259" key="8">
    <source>
        <dbReference type="PROSITE" id="PS50109"/>
    </source>
</evidence>
<organism evidence="9 10">
    <name type="scientific">Candidatus Amulumruptor caecigallinarius</name>
    <dbReference type="NCBI Taxonomy" id="2109911"/>
    <lineage>
        <taxon>Bacteria</taxon>
        <taxon>Pseudomonadati</taxon>
        <taxon>Bacteroidota</taxon>
        <taxon>Bacteroidia</taxon>
        <taxon>Bacteroidales</taxon>
        <taxon>Muribaculaceae</taxon>
        <taxon>Candidatus Amulumruptor</taxon>
    </lineage>
</organism>
<dbReference type="InterPro" id="IPR036097">
    <property type="entry name" value="HisK_dim/P_sf"/>
</dbReference>
<keyword evidence="5 9" id="KW-0418">Kinase</keyword>
<comment type="caution">
    <text evidence="9">The sequence shown here is derived from an EMBL/GenBank/DDBJ whole genome shotgun (WGS) entry which is preliminary data.</text>
</comment>
<accession>A0A921E9V3</accession>
<evidence type="ECO:0000256" key="3">
    <source>
        <dbReference type="ARBA" id="ARBA00022553"/>
    </source>
</evidence>
<evidence type="ECO:0000256" key="5">
    <source>
        <dbReference type="ARBA" id="ARBA00022777"/>
    </source>
</evidence>
<reference evidence="9" key="2">
    <citation type="submission" date="2021-09" db="EMBL/GenBank/DDBJ databases">
        <authorList>
            <person name="Gilroy R."/>
        </authorList>
    </citation>
    <scope>NUCLEOTIDE SEQUENCE</scope>
    <source>
        <strain evidence="9">4100</strain>
    </source>
</reference>
<evidence type="ECO:0000256" key="1">
    <source>
        <dbReference type="ARBA" id="ARBA00000085"/>
    </source>
</evidence>
<dbReference type="Gene3D" id="1.10.287.130">
    <property type="match status" value="1"/>
</dbReference>
<dbReference type="EMBL" id="DYXT01000040">
    <property type="protein sequence ID" value="HJE39693.1"/>
    <property type="molecule type" value="Genomic_DNA"/>
</dbReference>
<dbReference type="Gene3D" id="3.30.565.10">
    <property type="entry name" value="Histidine kinase-like ATPase, C-terminal domain"/>
    <property type="match status" value="1"/>
</dbReference>
<dbReference type="AlphaFoldDB" id="A0A921E9V3"/>
<comment type="catalytic activity">
    <reaction evidence="1">
        <text>ATP + protein L-histidine = ADP + protein N-phospho-L-histidine.</text>
        <dbReference type="EC" id="2.7.13.3"/>
    </reaction>
</comment>
<dbReference type="InterPro" id="IPR036890">
    <property type="entry name" value="HATPase_C_sf"/>
</dbReference>
<sequence>MEKKTKTLYILSIIAIIAFLLMQVYWLYVRYDYTLLEYEIQMQARIENILNEYDQLRTKSTINFGDVTTTRTIKNLNIDVDSLGQRASTATVKTRTYNAIRLLGITEKRKLTKSEKEKLSKLLEDSLLASVSRVASFDVSSAPDDGAAWSAMNRYELDVRSPFTVEGIDSLLRKDDIRAEVSLVVTDSMIWKTVVMPHTSIFNPHFVITHPYSELEKKSVVIDCSIPTAEIFRQMGWTLVLATVLSIFLIMCLVWQIKTIAKLTRLDKMRNLFVTTMIHELKRPISTLKMYVSGIESDKLMADTDFRKEVAGETRMALDNLSAYFSKLRDITFNNVDEIPLSITSFNLAGLIDHLLQATAIPSTKTVVFKNEVPEEMTISADRQHMSNILTNLVENAIKYSGDEVTVEISAQIADGSVAIDVSDNGYGIQSADRNKIFNRFYRGKAPSTDIPGMGLGLAYVKLLVEAHSGDVSVESREGIGSTFTIKLPQ</sequence>
<keyword evidence="4" id="KW-0808">Transferase</keyword>
<dbReference type="InterPro" id="IPR050351">
    <property type="entry name" value="BphY/WalK/GraS-like"/>
</dbReference>
<feature type="transmembrane region" description="Helical" evidence="7">
    <location>
        <begin position="7"/>
        <end position="28"/>
    </location>
</feature>
<evidence type="ECO:0000256" key="7">
    <source>
        <dbReference type="SAM" id="Phobius"/>
    </source>
</evidence>
<evidence type="ECO:0000256" key="6">
    <source>
        <dbReference type="ARBA" id="ARBA00023012"/>
    </source>
</evidence>
<dbReference type="PRINTS" id="PR00344">
    <property type="entry name" value="BCTRLSENSOR"/>
</dbReference>
<feature type="transmembrane region" description="Helical" evidence="7">
    <location>
        <begin position="235"/>
        <end position="255"/>
    </location>
</feature>
<dbReference type="PROSITE" id="PS50109">
    <property type="entry name" value="HIS_KIN"/>
    <property type="match status" value="1"/>
</dbReference>
<protein>
    <recommendedName>
        <fullName evidence="2">histidine kinase</fullName>
        <ecNumber evidence="2">2.7.13.3</ecNumber>
    </recommendedName>
</protein>
<dbReference type="SUPFAM" id="SSF55874">
    <property type="entry name" value="ATPase domain of HSP90 chaperone/DNA topoisomerase II/histidine kinase"/>
    <property type="match status" value="1"/>
</dbReference>
<keyword evidence="3" id="KW-0597">Phosphoprotein</keyword>
<evidence type="ECO:0000313" key="10">
    <source>
        <dbReference type="Proteomes" id="UP000711407"/>
    </source>
</evidence>
<feature type="domain" description="Histidine kinase" evidence="8">
    <location>
        <begin position="276"/>
        <end position="490"/>
    </location>
</feature>
<keyword evidence="7" id="KW-0472">Membrane</keyword>
<dbReference type="GO" id="GO:0000155">
    <property type="term" value="F:phosphorelay sensor kinase activity"/>
    <property type="evidence" value="ECO:0007669"/>
    <property type="project" value="InterPro"/>
</dbReference>
<evidence type="ECO:0000256" key="2">
    <source>
        <dbReference type="ARBA" id="ARBA00012438"/>
    </source>
</evidence>
<dbReference type="EC" id="2.7.13.3" evidence="2"/>
<dbReference type="CDD" id="cd00075">
    <property type="entry name" value="HATPase"/>
    <property type="match status" value="1"/>
</dbReference>
<proteinExistence type="predicted"/>
<dbReference type="Pfam" id="PF02518">
    <property type="entry name" value="HATPase_c"/>
    <property type="match status" value="1"/>
</dbReference>
<dbReference type="InterPro" id="IPR003661">
    <property type="entry name" value="HisK_dim/P_dom"/>
</dbReference>
<keyword evidence="7" id="KW-1133">Transmembrane helix</keyword>
<dbReference type="InterPro" id="IPR003594">
    <property type="entry name" value="HATPase_dom"/>
</dbReference>
<dbReference type="PANTHER" id="PTHR45453:SF1">
    <property type="entry name" value="PHOSPHATE REGULON SENSOR PROTEIN PHOR"/>
    <property type="match status" value="1"/>
</dbReference>
<dbReference type="SUPFAM" id="SSF47384">
    <property type="entry name" value="Homodimeric domain of signal transducing histidine kinase"/>
    <property type="match status" value="1"/>
</dbReference>
<dbReference type="FunFam" id="3.30.565.10:FF:000006">
    <property type="entry name" value="Sensor histidine kinase WalK"/>
    <property type="match status" value="1"/>
</dbReference>
<reference evidence="9" key="1">
    <citation type="journal article" date="2021" name="PeerJ">
        <title>Extensive microbial diversity within the chicken gut microbiome revealed by metagenomics and culture.</title>
        <authorList>
            <person name="Gilroy R."/>
            <person name="Ravi A."/>
            <person name="Getino M."/>
            <person name="Pursley I."/>
            <person name="Horton D.L."/>
            <person name="Alikhan N.F."/>
            <person name="Baker D."/>
            <person name="Gharbi K."/>
            <person name="Hall N."/>
            <person name="Watson M."/>
            <person name="Adriaenssens E.M."/>
            <person name="Foster-Nyarko E."/>
            <person name="Jarju S."/>
            <person name="Secka A."/>
            <person name="Antonio M."/>
            <person name="Oren A."/>
            <person name="Chaudhuri R.R."/>
            <person name="La Ragione R."/>
            <person name="Hildebrand F."/>
            <person name="Pallen M.J."/>
        </authorList>
    </citation>
    <scope>NUCLEOTIDE SEQUENCE</scope>
    <source>
        <strain evidence="9">4100</strain>
    </source>
</reference>
<dbReference type="SMART" id="SM00387">
    <property type="entry name" value="HATPase_c"/>
    <property type="match status" value="1"/>
</dbReference>
<evidence type="ECO:0000256" key="4">
    <source>
        <dbReference type="ARBA" id="ARBA00022679"/>
    </source>
</evidence>
<dbReference type="Proteomes" id="UP000711407">
    <property type="component" value="Unassembled WGS sequence"/>
</dbReference>
<gene>
    <name evidence="9" type="ORF">K8V47_08070</name>
</gene>
<keyword evidence="6" id="KW-0902">Two-component regulatory system</keyword>
<dbReference type="GO" id="GO:0004721">
    <property type="term" value="F:phosphoprotein phosphatase activity"/>
    <property type="evidence" value="ECO:0007669"/>
    <property type="project" value="TreeGrafter"/>
</dbReference>
<dbReference type="GO" id="GO:0005886">
    <property type="term" value="C:plasma membrane"/>
    <property type="evidence" value="ECO:0007669"/>
    <property type="project" value="TreeGrafter"/>
</dbReference>
<evidence type="ECO:0000313" key="9">
    <source>
        <dbReference type="EMBL" id="HJE39693.1"/>
    </source>
</evidence>